<keyword evidence="5" id="KW-0676">Redox-active center</keyword>
<dbReference type="OrthoDB" id="117402at2"/>
<keyword evidence="6" id="KW-0472">Membrane</keyword>
<keyword evidence="4" id="KW-1015">Disulfide bond</keyword>
<proteinExistence type="inferred from homology"/>
<keyword evidence="6" id="KW-1133">Transmembrane helix</keyword>
<keyword evidence="9" id="KW-1185">Reference proteome</keyword>
<dbReference type="CDD" id="cd02972">
    <property type="entry name" value="DsbA_family"/>
    <property type="match status" value="1"/>
</dbReference>
<name>A0A542ZK17_9MICO</name>
<evidence type="ECO:0000256" key="1">
    <source>
        <dbReference type="ARBA" id="ARBA00005791"/>
    </source>
</evidence>
<evidence type="ECO:0000313" key="8">
    <source>
        <dbReference type="EMBL" id="TQL60701.1"/>
    </source>
</evidence>
<dbReference type="Gene3D" id="3.40.30.10">
    <property type="entry name" value="Glutaredoxin"/>
    <property type="match status" value="1"/>
</dbReference>
<protein>
    <submittedName>
        <fullName evidence="8">Protein-disulfide isomerase</fullName>
    </submittedName>
</protein>
<dbReference type="GO" id="GO:0016491">
    <property type="term" value="F:oxidoreductase activity"/>
    <property type="evidence" value="ECO:0007669"/>
    <property type="project" value="UniProtKB-KW"/>
</dbReference>
<dbReference type="PANTHER" id="PTHR13887">
    <property type="entry name" value="GLUTATHIONE S-TRANSFERASE KAPPA"/>
    <property type="match status" value="1"/>
</dbReference>
<keyword evidence="3" id="KW-0560">Oxidoreductase</keyword>
<dbReference type="PANTHER" id="PTHR13887:SF14">
    <property type="entry name" value="DISULFIDE BOND FORMATION PROTEIN D"/>
    <property type="match status" value="1"/>
</dbReference>
<dbReference type="AlphaFoldDB" id="A0A542ZK17"/>
<organism evidence="8 9">
    <name type="scientific">Oryzihumus leptocrescens</name>
    <dbReference type="NCBI Taxonomy" id="297536"/>
    <lineage>
        <taxon>Bacteria</taxon>
        <taxon>Bacillati</taxon>
        <taxon>Actinomycetota</taxon>
        <taxon>Actinomycetes</taxon>
        <taxon>Micrococcales</taxon>
        <taxon>Intrasporangiaceae</taxon>
        <taxon>Oryzihumus</taxon>
    </lineage>
</organism>
<comment type="similarity">
    <text evidence="1">Belongs to the thioredoxin family. DsbA subfamily.</text>
</comment>
<evidence type="ECO:0000313" key="9">
    <source>
        <dbReference type="Proteomes" id="UP000319514"/>
    </source>
</evidence>
<gene>
    <name evidence="8" type="ORF">FB474_2098</name>
</gene>
<comment type="caution">
    <text evidence="8">The sequence shown here is derived from an EMBL/GenBank/DDBJ whole genome shotgun (WGS) entry which is preliminary data.</text>
</comment>
<keyword evidence="6" id="KW-0812">Transmembrane</keyword>
<dbReference type="RefSeq" id="WP_141788564.1">
    <property type="nucleotide sequence ID" value="NZ_BAAAKX010000002.1"/>
</dbReference>
<keyword evidence="2" id="KW-0732">Signal</keyword>
<dbReference type="InterPro" id="IPR036249">
    <property type="entry name" value="Thioredoxin-like_sf"/>
</dbReference>
<keyword evidence="8" id="KW-0413">Isomerase</keyword>
<sequence length="250" mass="25188">MTSRPDASAKLKAAAPKQGPNRILIGGVVAAVAIIGIVLAVILGSSGSGSGSSGASGSSALPQGATGTGGGIVANASTAKAGAPTLDLYEDFQCPVCGKLEQVFGQQISSMAKAGDIKLVVHMMSFLDAKLGNDSSVRAAAAAACAADQGKFLDYHGVVYANQPAQEGAGYTDADLMGFASKAGISGSALTTWTKCFDAKTHLGYAKDVETAAEKAGVFSTPTLKLNGKDLPLQQLSQQYLTDQVKAATK</sequence>
<evidence type="ECO:0000256" key="5">
    <source>
        <dbReference type="ARBA" id="ARBA00023284"/>
    </source>
</evidence>
<evidence type="ECO:0000256" key="3">
    <source>
        <dbReference type="ARBA" id="ARBA00023002"/>
    </source>
</evidence>
<dbReference type="SUPFAM" id="SSF52833">
    <property type="entry name" value="Thioredoxin-like"/>
    <property type="match status" value="1"/>
</dbReference>
<dbReference type="Pfam" id="PF13462">
    <property type="entry name" value="Thioredoxin_4"/>
    <property type="match status" value="1"/>
</dbReference>
<dbReference type="EMBL" id="VFOQ01000001">
    <property type="protein sequence ID" value="TQL60701.1"/>
    <property type="molecule type" value="Genomic_DNA"/>
</dbReference>
<evidence type="ECO:0000256" key="4">
    <source>
        <dbReference type="ARBA" id="ARBA00023157"/>
    </source>
</evidence>
<dbReference type="Proteomes" id="UP000319514">
    <property type="component" value="Unassembled WGS sequence"/>
</dbReference>
<reference evidence="8 9" key="1">
    <citation type="submission" date="2019-06" db="EMBL/GenBank/DDBJ databases">
        <title>Sequencing the genomes of 1000 actinobacteria strains.</title>
        <authorList>
            <person name="Klenk H.-P."/>
        </authorList>
    </citation>
    <scope>NUCLEOTIDE SEQUENCE [LARGE SCALE GENOMIC DNA]</scope>
    <source>
        <strain evidence="8 9">DSM 18082</strain>
    </source>
</reference>
<feature type="domain" description="Thioredoxin-like fold" evidence="7">
    <location>
        <begin position="84"/>
        <end position="231"/>
    </location>
</feature>
<evidence type="ECO:0000256" key="6">
    <source>
        <dbReference type="SAM" id="Phobius"/>
    </source>
</evidence>
<evidence type="ECO:0000256" key="2">
    <source>
        <dbReference type="ARBA" id="ARBA00022729"/>
    </source>
</evidence>
<evidence type="ECO:0000259" key="7">
    <source>
        <dbReference type="Pfam" id="PF13462"/>
    </source>
</evidence>
<dbReference type="GO" id="GO:0016853">
    <property type="term" value="F:isomerase activity"/>
    <property type="evidence" value="ECO:0007669"/>
    <property type="project" value="UniProtKB-KW"/>
</dbReference>
<dbReference type="InterPro" id="IPR012336">
    <property type="entry name" value="Thioredoxin-like_fold"/>
</dbReference>
<feature type="transmembrane region" description="Helical" evidence="6">
    <location>
        <begin position="21"/>
        <end position="43"/>
    </location>
</feature>
<accession>A0A542ZK17</accession>